<evidence type="ECO:0000256" key="5">
    <source>
        <dbReference type="ARBA" id="ARBA00013152"/>
    </source>
</evidence>
<comment type="catalytic activity">
    <reaction evidence="11">
        <text>D-sedoheptulose 7-phosphate + D-glyceraldehyde 3-phosphate = aldehydo-D-ribose 5-phosphate + D-xylulose 5-phosphate</text>
        <dbReference type="Rhea" id="RHEA:10508"/>
        <dbReference type="ChEBI" id="CHEBI:57483"/>
        <dbReference type="ChEBI" id="CHEBI:57737"/>
        <dbReference type="ChEBI" id="CHEBI:58273"/>
        <dbReference type="ChEBI" id="CHEBI:59776"/>
        <dbReference type="EC" id="2.2.1.1"/>
    </reaction>
</comment>
<feature type="binding site" evidence="15">
    <location>
        <position position="495"/>
    </location>
    <ligand>
        <name>thiamine diphosphate</name>
        <dbReference type="ChEBI" id="CHEBI:58937"/>
    </ligand>
</feature>
<evidence type="ECO:0000313" key="20">
    <source>
        <dbReference type="Proteomes" id="UP000003344"/>
    </source>
</evidence>
<evidence type="ECO:0000256" key="6">
    <source>
        <dbReference type="ARBA" id="ARBA00022679"/>
    </source>
</evidence>
<comment type="subunit">
    <text evidence="4">Homodimer.</text>
</comment>
<reference evidence="19 20" key="1">
    <citation type="submission" date="2009-10" db="EMBL/GenBank/DDBJ databases">
        <authorList>
            <person name="Weinstock G."/>
            <person name="Sodergren E."/>
            <person name="Clifton S."/>
            <person name="Fulton L."/>
            <person name="Fulton B."/>
            <person name="Courtney L."/>
            <person name="Fronick C."/>
            <person name="Harrison M."/>
            <person name="Strong C."/>
            <person name="Farmer C."/>
            <person name="Delahaunty K."/>
            <person name="Markovic C."/>
            <person name="Hall O."/>
            <person name="Minx P."/>
            <person name="Tomlinson C."/>
            <person name="Mitreva M."/>
            <person name="Nelson J."/>
            <person name="Hou S."/>
            <person name="Wollam A."/>
            <person name="Pepin K.H."/>
            <person name="Johnson M."/>
            <person name="Bhonagiri V."/>
            <person name="Nash W.E."/>
            <person name="Warren W."/>
            <person name="Chinwalla A."/>
            <person name="Mardis E.R."/>
            <person name="Wilson R.K."/>
        </authorList>
    </citation>
    <scope>NUCLEOTIDE SEQUENCE [LARGE SCALE GENOMIC DNA]</scope>
    <source>
        <strain evidence="20">ATCC 25996 / DSM 4631 / NCTC 10774 / M26</strain>
    </source>
</reference>
<feature type="binding site" evidence="16">
    <location>
        <position position="243"/>
    </location>
    <ligand>
        <name>Mg(2+)</name>
        <dbReference type="ChEBI" id="CHEBI:18420"/>
    </ligand>
</feature>
<dbReference type="FunFam" id="3.40.50.970:FF:000003">
    <property type="entry name" value="Transketolase"/>
    <property type="match status" value="1"/>
</dbReference>
<feature type="binding site" evidence="15">
    <location>
        <position position="214"/>
    </location>
    <ligand>
        <name>thiamine diphosphate</name>
        <dbReference type="ChEBI" id="CHEBI:58937"/>
    </ligand>
</feature>
<feature type="binding site" evidence="15">
    <location>
        <position position="243"/>
    </location>
    <ligand>
        <name>thiamine diphosphate</name>
        <dbReference type="ChEBI" id="CHEBI:58937"/>
    </ligand>
</feature>
<feature type="binding site" evidence="14">
    <location>
        <position position="416"/>
    </location>
    <ligand>
        <name>substrate</name>
    </ligand>
</feature>
<comment type="cofactor">
    <cofactor evidence="16">
        <name>Mg(2+)</name>
        <dbReference type="ChEBI" id="CHEBI:18420"/>
    </cofactor>
    <text evidence="16">Binds 1 Mg(2+) ion per subunit. Can also utilize other divalent metal cations, such as Ca(2+), Mn(2+) and Co(2+).</text>
</comment>
<dbReference type="GO" id="GO:0004802">
    <property type="term" value="F:transketolase activity"/>
    <property type="evidence" value="ECO:0007669"/>
    <property type="project" value="UniProtKB-UniRule"/>
</dbReference>
<feature type="active site" description="Proton donor" evidence="13">
    <location>
        <position position="469"/>
    </location>
</feature>
<comment type="similarity">
    <text evidence="3">Belongs to the transketolase family.</text>
</comment>
<dbReference type="InterPro" id="IPR033247">
    <property type="entry name" value="Transketolase_fam"/>
</dbReference>
<evidence type="ECO:0000256" key="7">
    <source>
        <dbReference type="ARBA" id="ARBA00022723"/>
    </source>
</evidence>
<gene>
    <name evidence="19" type="primary">tkt</name>
    <name evidence="19" type="ORF">NEIMUCOT_06158</name>
</gene>
<feature type="binding site" evidence="14">
    <location>
        <position position="527"/>
    </location>
    <ligand>
        <name>substrate</name>
    </ligand>
</feature>
<dbReference type="STRING" id="546266.NEIMUCOT_06158"/>
<dbReference type="Gene3D" id="3.40.50.920">
    <property type="match status" value="1"/>
</dbReference>
<dbReference type="SMART" id="SM00861">
    <property type="entry name" value="Transket_pyr"/>
    <property type="match status" value="1"/>
</dbReference>
<dbReference type="CDD" id="cd02012">
    <property type="entry name" value="TPP_TK"/>
    <property type="match status" value="1"/>
</dbReference>
<keyword evidence="9 16" id="KW-0460">Magnesium</keyword>
<dbReference type="Pfam" id="PF02779">
    <property type="entry name" value="Transket_pyr"/>
    <property type="match status" value="1"/>
</dbReference>
<evidence type="ECO:0000256" key="10">
    <source>
        <dbReference type="ARBA" id="ARBA00023052"/>
    </source>
</evidence>
<feature type="site" description="Important for catalytic activity" evidence="17">
    <location>
        <position position="319"/>
    </location>
</feature>
<feature type="domain" description="Transketolase-like pyrimidine-binding" evidence="18">
    <location>
        <begin position="413"/>
        <end position="583"/>
    </location>
</feature>
<keyword evidence="10 15" id="KW-0786">Thiamine pyrophosphate</keyword>
<dbReference type="EC" id="2.2.1.1" evidence="5 12"/>
<name>D2ZZS5_NEIM2</name>
<feature type="binding site" evidence="15">
    <location>
        <position position="319"/>
    </location>
    <ligand>
        <name>thiamine diphosphate</name>
        <dbReference type="ChEBI" id="CHEBI:58937"/>
    </ligand>
</feature>
<evidence type="ECO:0000256" key="16">
    <source>
        <dbReference type="PIRSR" id="PIRSR605478-4"/>
    </source>
</evidence>
<keyword evidence="7 16" id="KW-0479">Metal-binding</keyword>
<dbReference type="PROSITE" id="PS00802">
    <property type="entry name" value="TRANSKETOLASE_2"/>
    <property type="match status" value="1"/>
</dbReference>
<evidence type="ECO:0000313" key="19">
    <source>
        <dbReference type="EMBL" id="EFC87437.1"/>
    </source>
</evidence>
<dbReference type="InterPro" id="IPR005474">
    <property type="entry name" value="Transketolase_N"/>
</dbReference>
<comment type="cofactor">
    <cofactor evidence="1">
        <name>Ca(2+)</name>
        <dbReference type="ChEBI" id="CHEBI:29108"/>
    </cofactor>
</comment>
<dbReference type="GO" id="GO:0005829">
    <property type="term" value="C:cytosol"/>
    <property type="evidence" value="ECO:0007669"/>
    <property type="project" value="TreeGrafter"/>
</dbReference>
<protein>
    <recommendedName>
        <fullName evidence="5 12">Transketolase</fullName>
        <ecNumber evidence="5 12">2.2.1.1</ecNumber>
    </recommendedName>
</protein>
<dbReference type="InterPro" id="IPR020826">
    <property type="entry name" value="Transketolase_BS"/>
</dbReference>
<dbReference type="Pfam" id="PF22613">
    <property type="entry name" value="Transketolase_C_1"/>
    <property type="match status" value="1"/>
</dbReference>
<evidence type="ECO:0000256" key="9">
    <source>
        <dbReference type="ARBA" id="ARBA00022842"/>
    </source>
</evidence>
<organism evidence="19 20">
    <name type="scientific">Neisseria mucosa (strain ATCC 25996 / DSM 4631 / NCTC 10774 / M26)</name>
    <dbReference type="NCBI Taxonomy" id="546266"/>
    <lineage>
        <taxon>Bacteria</taxon>
        <taxon>Pseudomonadati</taxon>
        <taxon>Pseudomonadota</taxon>
        <taxon>Betaproteobacteria</taxon>
        <taxon>Neisseriales</taxon>
        <taxon>Neisseriaceae</taxon>
        <taxon>Neisseria</taxon>
    </lineage>
</organism>
<feature type="binding site" evidence="14">
    <location>
        <position position="519"/>
    </location>
    <ligand>
        <name>substrate</name>
    </ligand>
</feature>
<dbReference type="Proteomes" id="UP000003344">
    <property type="component" value="Unassembled WGS sequence"/>
</dbReference>
<comment type="cofactor">
    <cofactor evidence="15">
        <name>thiamine diphosphate</name>
        <dbReference type="ChEBI" id="CHEBI:58937"/>
    </cofactor>
    <text evidence="15">Binds 1 thiamine pyrophosphate per subunit. During the reaction, the substrate forms a covalent intermediate with the cofactor.</text>
</comment>
<evidence type="ECO:0000256" key="17">
    <source>
        <dbReference type="PIRSR" id="PIRSR605478-5"/>
    </source>
</evidence>
<dbReference type="InterPro" id="IPR009014">
    <property type="entry name" value="Transketo_C/PFOR_II"/>
</dbReference>
<feature type="binding site" evidence="15">
    <location>
        <begin position="172"/>
        <end position="174"/>
    </location>
    <ligand>
        <name>thiamine diphosphate</name>
        <dbReference type="ChEBI" id="CHEBI:58937"/>
    </ligand>
</feature>
<proteinExistence type="inferred from homology"/>
<dbReference type="PROSITE" id="PS00801">
    <property type="entry name" value="TRANSKETOLASE_1"/>
    <property type="match status" value="1"/>
</dbReference>
<sequence>MRTTFKTGQSEANAVLIQSIPINIQKGRLKAAHILESLPESGDNQRDFLYRFKPIQQGRYKMSQLANAIRFLSADAVQKANSGHPGAPMGMAEMAEVLWTKFLHHNPANPKFYNRDRFILSNGHASMLLYSLLHLTGYNLSIEDLKNFRQLHSKTPGHPEYGYTDGVETTTGPLGQGIANAVGMALAEKILAAEFNKDGLNIVDHYTYVFMGDGCLMEGVSHEACSLAGTLGLGKLIVLYDDNNISIDGKVDGWFTENIPQRFESYGWHVVPNVNGHDTAAIQAAIEAAHAETGKPSIICCKTLIGKGSANKEGSHKTHGAPLGADEIEATRKHLGWTYPAFEIPQEIYDAWSAKEQGAKLEAEWNELFAQYQAKYPAEAAEFVRRMNKKLPDNFDAYVQAALKEVCAKAETIATRKASQNSIEILAKELPELVGGSADLTPSNLTDWSNSVSVTREKGGNYIHYGVREFGMGAIMNGLALHGGVKPFGATFLMFSEYERNALRMAALMKINPVFVFTHDSIGLGEDGPTHQPVEQTATLRLIPNMDVWRPCDTAESLVAWAEAVKAEDHPSCLIFSRQNLKFQARNEQQLNDIKRGGYVISEAQGNAQAVIIATGSEVELALEAQKALAAQNIAVRVVSMPSTNVFDRQDTAYKAAVLPEGLPRIAVEAGHADGWYKYVGLNGAVVGLNRFGESAPAELLFKEFGFTVDNVVDTVKSVL</sequence>
<evidence type="ECO:0000256" key="11">
    <source>
        <dbReference type="ARBA" id="ARBA00049473"/>
    </source>
</evidence>
<dbReference type="PANTHER" id="PTHR43522">
    <property type="entry name" value="TRANSKETOLASE"/>
    <property type="match status" value="1"/>
</dbReference>
<feature type="binding site" evidence="16">
    <location>
        <position position="213"/>
    </location>
    <ligand>
        <name>Mg(2+)</name>
        <dbReference type="ChEBI" id="CHEBI:18420"/>
    </ligand>
</feature>
<dbReference type="SUPFAM" id="SSF52518">
    <property type="entry name" value="Thiamin diphosphate-binding fold (THDP-binding)"/>
    <property type="match status" value="2"/>
</dbReference>
<comment type="caution">
    <text evidence="19">The sequence shown here is derived from an EMBL/GenBank/DDBJ whole genome shotgun (WGS) entry which is preliminary data.</text>
</comment>
<feature type="binding site" evidence="14">
    <location>
        <position position="84"/>
    </location>
    <ligand>
        <name>substrate</name>
    </ligand>
</feature>
<feature type="binding site" evidence="14">
    <location>
        <position position="443"/>
    </location>
    <ligand>
        <name>substrate</name>
    </ligand>
</feature>
<evidence type="ECO:0000256" key="4">
    <source>
        <dbReference type="ARBA" id="ARBA00011738"/>
    </source>
</evidence>
<dbReference type="CDD" id="cd07033">
    <property type="entry name" value="TPP_PYR_DXS_TK_like"/>
    <property type="match status" value="1"/>
</dbReference>
<evidence type="ECO:0000256" key="3">
    <source>
        <dbReference type="ARBA" id="ARBA00007131"/>
    </source>
</evidence>
<feature type="binding site" evidence="14">
    <location>
        <position position="578"/>
    </location>
    <ligand>
        <name>substrate</name>
    </ligand>
</feature>
<evidence type="ECO:0000259" key="18">
    <source>
        <dbReference type="SMART" id="SM00861"/>
    </source>
</evidence>
<dbReference type="GO" id="GO:0009052">
    <property type="term" value="P:pentose-phosphate shunt, non-oxidative branch"/>
    <property type="evidence" value="ECO:0007669"/>
    <property type="project" value="UniProtKB-ARBA"/>
</dbReference>
<feature type="binding site" evidence="16">
    <location>
        <position position="245"/>
    </location>
    <ligand>
        <name>Mg(2+)</name>
        <dbReference type="ChEBI" id="CHEBI:18420"/>
    </ligand>
</feature>
<evidence type="ECO:0000256" key="13">
    <source>
        <dbReference type="PIRSR" id="PIRSR605478-1"/>
    </source>
</evidence>
<dbReference type="SUPFAM" id="SSF52922">
    <property type="entry name" value="TK C-terminal domain-like"/>
    <property type="match status" value="1"/>
</dbReference>
<dbReference type="InterPro" id="IPR005478">
    <property type="entry name" value="Transketolase_bac-like"/>
</dbReference>
<dbReference type="InterPro" id="IPR005475">
    <property type="entry name" value="Transketolase-like_Pyr-bd"/>
</dbReference>
<feature type="binding site" evidence="15">
    <location>
        <position position="124"/>
    </location>
    <ligand>
        <name>thiamine diphosphate</name>
        <dbReference type="ChEBI" id="CHEBI:58937"/>
    </ligand>
</feature>
<dbReference type="FunFam" id="3.40.50.970:FF:000004">
    <property type="entry name" value="Transketolase"/>
    <property type="match status" value="1"/>
</dbReference>
<evidence type="ECO:0000256" key="15">
    <source>
        <dbReference type="PIRSR" id="PIRSR605478-3"/>
    </source>
</evidence>
<dbReference type="InterPro" id="IPR049557">
    <property type="entry name" value="Transketolase_CS"/>
</dbReference>
<dbReference type="EMBL" id="ACDX02000020">
    <property type="protein sequence ID" value="EFC87437.1"/>
    <property type="molecule type" value="Genomic_DNA"/>
</dbReference>
<feature type="site" description="Important for catalytic activity" evidence="17">
    <location>
        <position position="84"/>
    </location>
</feature>
<comment type="cofactor">
    <cofactor evidence="2">
        <name>Co(2+)</name>
        <dbReference type="ChEBI" id="CHEBI:48828"/>
    </cofactor>
</comment>
<evidence type="ECO:0000256" key="2">
    <source>
        <dbReference type="ARBA" id="ARBA00001941"/>
    </source>
</evidence>
<dbReference type="AlphaFoldDB" id="D2ZZS5"/>
<dbReference type="FunFam" id="3.40.50.920:FF:000003">
    <property type="entry name" value="Transketolase"/>
    <property type="match status" value="1"/>
</dbReference>
<keyword evidence="8" id="KW-0106">Calcium</keyword>
<dbReference type="InterPro" id="IPR029061">
    <property type="entry name" value="THDP-binding"/>
</dbReference>
<feature type="binding site" evidence="14">
    <location>
        <position position="319"/>
    </location>
    <ligand>
        <name>substrate</name>
    </ligand>
</feature>
<evidence type="ECO:0000256" key="14">
    <source>
        <dbReference type="PIRSR" id="PIRSR605478-2"/>
    </source>
</evidence>
<dbReference type="GO" id="GO:0046872">
    <property type="term" value="F:metal ion binding"/>
    <property type="evidence" value="ECO:0007669"/>
    <property type="project" value="UniProtKB-KW"/>
</dbReference>
<feature type="binding site" evidence="14">
    <location>
        <position position="531"/>
    </location>
    <ligand>
        <name>substrate</name>
    </ligand>
</feature>
<dbReference type="Gene3D" id="3.40.50.970">
    <property type="match status" value="2"/>
</dbReference>
<evidence type="ECO:0000256" key="12">
    <source>
        <dbReference type="NCBIfam" id="TIGR00232"/>
    </source>
</evidence>
<accession>D2ZZS5</accession>
<dbReference type="eggNOG" id="COG0021">
    <property type="taxonomic scope" value="Bacteria"/>
</dbReference>
<dbReference type="PANTHER" id="PTHR43522:SF2">
    <property type="entry name" value="TRANSKETOLASE 1-RELATED"/>
    <property type="match status" value="1"/>
</dbReference>
<dbReference type="NCBIfam" id="TIGR00232">
    <property type="entry name" value="tktlase_bact"/>
    <property type="match status" value="1"/>
</dbReference>
<dbReference type="Pfam" id="PF00456">
    <property type="entry name" value="Transketolase_N"/>
    <property type="match status" value="1"/>
</dbReference>
<keyword evidence="6 19" id="KW-0808">Transferase</keyword>
<evidence type="ECO:0000256" key="8">
    <source>
        <dbReference type="ARBA" id="ARBA00022837"/>
    </source>
</evidence>
<evidence type="ECO:0000256" key="1">
    <source>
        <dbReference type="ARBA" id="ARBA00001913"/>
    </source>
</evidence>
<dbReference type="InterPro" id="IPR055152">
    <property type="entry name" value="Transketolase-like_C_2"/>
</dbReference>